<accession>A0A813J4J7</accession>
<reference evidence="2" key="1">
    <citation type="submission" date="2021-02" db="EMBL/GenBank/DDBJ databases">
        <authorList>
            <person name="Dougan E. K."/>
            <person name="Rhodes N."/>
            <person name="Thang M."/>
            <person name="Chan C."/>
        </authorList>
    </citation>
    <scope>NUCLEOTIDE SEQUENCE</scope>
</reference>
<comment type="caution">
    <text evidence="2">The sequence shown here is derived from an EMBL/GenBank/DDBJ whole genome shotgun (WGS) entry which is preliminary data.</text>
</comment>
<feature type="compositionally biased region" description="Polar residues" evidence="1">
    <location>
        <begin position="309"/>
        <end position="320"/>
    </location>
</feature>
<dbReference type="InterPro" id="IPR036770">
    <property type="entry name" value="Ankyrin_rpt-contain_sf"/>
</dbReference>
<dbReference type="AlphaFoldDB" id="A0A813J4J7"/>
<dbReference type="Proteomes" id="UP000626109">
    <property type="component" value="Unassembled WGS sequence"/>
</dbReference>
<feature type="non-terminal residue" evidence="2">
    <location>
        <position position="346"/>
    </location>
</feature>
<protein>
    <submittedName>
        <fullName evidence="2">Uncharacterized protein</fullName>
    </submittedName>
</protein>
<evidence type="ECO:0000256" key="1">
    <source>
        <dbReference type="SAM" id="MobiDB-lite"/>
    </source>
</evidence>
<feature type="region of interest" description="Disordered" evidence="1">
    <location>
        <begin position="226"/>
        <end position="320"/>
    </location>
</feature>
<evidence type="ECO:0000313" key="2">
    <source>
        <dbReference type="EMBL" id="CAE8665705.1"/>
    </source>
</evidence>
<feature type="region of interest" description="Disordered" evidence="1">
    <location>
        <begin position="92"/>
        <end position="114"/>
    </location>
</feature>
<dbReference type="EMBL" id="CAJNNW010020110">
    <property type="protein sequence ID" value="CAE8665705.1"/>
    <property type="molecule type" value="Genomic_DNA"/>
</dbReference>
<organism evidence="2 3">
    <name type="scientific">Polarella glacialis</name>
    <name type="common">Dinoflagellate</name>
    <dbReference type="NCBI Taxonomy" id="89957"/>
    <lineage>
        <taxon>Eukaryota</taxon>
        <taxon>Sar</taxon>
        <taxon>Alveolata</taxon>
        <taxon>Dinophyceae</taxon>
        <taxon>Suessiales</taxon>
        <taxon>Suessiaceae</taxon>
        <taxon>Polarella</taxon>
    </lineage>
</organism>
<evidence type="ECO:0000313" key="3">
    <source>
        <dbReference type="Proteomes" id="UP000626109"/>
    </source>
</evidence>
<name>A0A813J4J7_POLGL</name>
<sequence length="346" mass="36976">ELFAYCRDGNFREVRAIAVHFPYILSLTDAAGFSALHHAGISGDPVFFSQVLSLYRDPRTFVLKSLMYESEEELLEDIEQGFQVCTVAAQGSDDSPVKEGRVRSSGQQTKAEEAGVMPGDVLEACTGTAFMSYRQPPPSAPDVLNALRAGRYGSFGFPVTLDFRGSAAIEILCKDGWTPSHAAAGRGCRGDHQILMQLLSEEDSARLAQDIIGLTAGHWAHLNTRSTAHAHRRPLSAGPRGAVRRPVSAVKQKEAGDPSLKPRPTSALRQQAEVAARHPPSHIEQAANAASGPSGPCLSRPMTPANGLRASTGSQGSRSIGATARDLKEMMRRGVQTPGGVDLLVL</sequence>
<proteinExistence type="predicted"/>
<dbReference type="SUPFAM" id="SSF48403">
    <property type="entry name" value="Ankyrin repeat"/>
    <property type="match status" value="1"/>
</dbReference>
<gene>
    <name evidence="2" type="ORF">PGLA2088_LOCUS15992</name>
</gene>